<dbReference type="EMBL" id="CH408156">
    <property type="protein sequence ID" value="EDK37850.2"/>
    <property type="molecule type" value="Genomic_DNA"/>
</dbReference>
<proteinExistence type="predicted"/>
<dbReference type="KEGG" id="pgu:PGUG_01948"/>
<keyword evidence="2" id="KW-1185">Reference proteome</keyword>
<evidence type="ECO:0008006" key="3">
    <source>
        <dbReference type="Google" id="ProtNLM"/>
    </source>
</evidence>
<dbReference type="HOGENOM" id="CLU_077173_0_0_1"/>
<dbReference type="GeneID" id="5127724"/>
<dbReference type="InParanoid" id="A5DF97"/>
<dbReference type="eggNOG" id="ENOG502RQC5">
    <property type="taxonomic scope" value="Eukaryota"/>
</dbReference>
<gene>
    <name evidence="1" type="ORF">PGUG_01948</name>
</gene>
<accession>A5DF97</accession>
<protein>
    <recommendedName>
        <fullName evidence="3">RNase III domain-containing protein</fullName>
    </recommendedName>
</protein>
<evidence type="ECO:0000313" key="1">
    <source>
        <dbReference type="EMBL" id="EDK37850.2"/>
    </source>
</evidence>
<dbReference type="Proteomes" id="UP000001997">
    <property type="component" value="Unassembled WGS sequence"/>
</dbReference>
<organism evidence="1 2">
    <name type="scientific">Meyerozyma guilliermondii (strain ATCC 6260 / CBS 566 / DSM 6381 / JCM 1539 / NBRC 10279 / NRRL Y-324)</name>
    <name type="common">Yeast</name>
    <name type="synonym">Candida guilliermondii</name>
    <dbReference type="NCBI Taxonomy" id="294746"/>
    <lineage>
        <taxon>Eukaryota</taxon>
        <taxon>Fungi</taxon>
        <taxon>Dikarya</taxon>
        <taxon>Ascomycota</taxon>
        <taxon>Saccharomycotina</taxon>
        <taxon>Pichiomycetes</taxon>
        <taxon>Debaryomycetaceae</taxon>
        <taxon>Meyerozyma</taxon>
    </lineage>
</organism>
<evidence type="ECO:0000313" key="2">
    <source>
        <dbReference type="Proteomes" id="UP000001997"/>
    </source>
</evidence>
<reference evidence="1 2" key="1">
    <citation type="journal article" date="2009" name="Nature">
        <title>Evolution of pathogenicity and sexual reproduction in eight Candida genomes.</title>
        <authorList>
            <person name="Butler G."/>
            <person name="Rasmussen M.D."/>
            <person name="Lin M.F."/>
            <person name="Santos M.A."/>
            <person name="Sakthikumar S."/>
            <person name="Munro C.A."/>
            <person name="Rheinbay E."/>
            <person name="Grabherr M."/>
            <person name="Forche A."/>
            <person name="Reedy J.L."/>
            <person name="Agrafioti I."/>
            <person name="Arnaud M.B."/>
            <person name="Bates S."/>
            <person name="Brown A.J."/>
            <person name="Brunke S."/>
            <person name="Costanzo M.C."/>
            <person name="Fitzpatrick D.A."/>
            <person name="de Groot P.W."/>
            <person name="Harris D."/>
            <person name="Hoyer L.L."/>
            <person name="Hube B."/>
            <person name="Klis F.M."/>
            <person name="Kodira C."/>
            <person name="Lennard N."/>
            <person name="Logue M.E."/>
            <person name="Martin R."/>
            <person name="Neiman A.M."/>
            <person name="Nikolaou E."/>
            <person name="Quail M.A."/>
            <person name="Quinn J."/>
            <person name="Santos M.C."/>
            <person name="Schmitzberger F.F."/>
            <person name="Sherlock G."/>
            <person name="Shah P."/>
            <person name="Silverstein K.A."/>
            <person name="Skrzypek M.S."/>
            <person name="Soll D."/>
            <person name="Staggs R."/>
            <person name="Stansfield I."/>
            <person name="Stumpf M.P."/>
            <person name="Sudbery P.E."/>
            <person name="Srikantha T."/>
            <person name="Zeng Q."/>
            <person name="Berman J."/>
            <person name="Berriman M."/>
            <person name="Heitman J."/>
            <person name="Gow N.A."/>
            <person name="Lorenz M.C."/>
            <person name="Birren B.W."/>
            <person name="Kellis M."/>
            <person name="Cuomo C.A."/>
        </authorList>
    </citation>
    <scope>NUCLEOTIDE SEQUENCE [LARGE SCALE GENOMIC DNA]</scope>
    <source>
        <strain evidence="2">ATCC 6260 / CBS 566 / DSM 6381 / JCM 1539 / NBRC 10279 / NRRL Y-324</strain>
    </source>
</reference>
<dbReference type="AlphaFoldDB" id="A5DF97"/>
<dbReference type="OrthoDB" id="4014468at2759"/>
<dbReference type="VEuPathDB" id="FungiDB:PGUG_01948"/>
<name>A5DF97_PICGU</name>
<dbReference type="RefSeq" id="XP_001486277.2">
    <property type="nucleotide sequence ID" value="XM_001486227.1"/>
</dbReference>
<sequence length="303" mass="34323">MFQHIARPSFRLSCRTFVRTYIKLSGIDPSLISPSDLDHGIKPFEPSDKVGPIPTNFVTASSYFDHFERLYSEEKLESNHRSVSSMPLIKKLELDPWYKSFLEPRMQKIRRFVSSNFTLSNRECLAIMCGHSPVDVQLDTHNPQALNQEQAAGINSKSNTTSTTYSSEKLHALGIAVMESYLTLTTLFTDESYLSLSSDDLQPIYDLFCDRQIIPEFMSRHSLYDCVVPYRGAARSGRIDTLEGYQAEKTKIMNATSAASFYTLIGLLCVKYDQRQVAQSFILPIVLYGPRGLIQLATEKVTK</sequence>
<dbReference type="OMA" id="ANGNDCH"/>